<keyword evidence="1" id="KW-0812">Transmembrane</keyword>
<comment type="caution">
    <text evidence="2">The sequence shown here is derived from an EMBL/GenBank/DDBJ whole genome shotgun (WGS) entry which is preliminary data.</text>
</comment>
<keyword evidence="3" id="KW-1185">Reference proteome</keyword>
<accession>A0ABW5DA71</accession>
<sequence length="237" mass="26928">MPRRPAYYWWFLANVLAACFAVVSWFLCLHIFGNPEIPRNYRILKKLDRLPELKRYTVLDVPNGNVLDPSELYGKFFGLEEANRDQLNALLLRNYMRNFEKTLLLTYVEGEYQVADVKKLAPGDFLYPGFAIRAQAMVKPDDFTEAVGFPVVIEYIFPTENAHAADLFSVGDILKVSKNPNCAAVVNVSRAVVDEEPALQLTVIPIAYGPYRIGKDRSFSIEPPAELNPGDRLPIWK</sequence>
<feature type="transmembrane region" description="Helical" evidence="1">
    <location>
        <begin position="6"/>
        <end position="32"/>
    </location>
</feature>
<evidence type="ECO:0000313" key="2">
    <source>
        <dbReference type="EMBL" id="MFD2257832.1"/>
    </source>
</evidence>
<keyword evidence="1" id="KW-0472">Membrane</keyword>
<dbReference type="RefSeq" id="WP_386821198.1">
    <property type="nucleotide sequence ID" value="NZ_JBHUIT010000031.1"/>
</dbReference>
<dbReference type="PROSITE" id="PS51257">
    <property type="entry name" value="PROKAR_LIPOPROTEIN"/>
    <property type="match status" value="1"/>
</dbReference>
<keyword evidence="1" id="KW-1133">Transmembrane helix</keyword>
<reference evidence="3" key="1">
    <citation type="journal article" date="2019" name="Int. J. Syst. Evol. Microbiol.">
        <title>The Global Catalogue of Microorganisms (GCM) 10K type strain sequencing project: providing services to taxonomists for standard genome sequencing and annotation.</title>
        <authorList>
            <consortium name="The Broad Institute Genomics Platform"/>
            <consortium name="The Broad Institute Genome Sequencing Center for Infectious Disease"/>
            <person name="Wu L."/>
            <person name="Ma J."/>
        </authorList>
    </citation>
    <scope>NUCLEOTIDE SEQUENCE [LARGE SCALE GENOMIC DNA]</scope>
    <source>
        <strain evidence="3">CGMCC 4.7106</strain>
    </source>
</reference>
<proteinExistence type="predicted"/>
<gene>
    <name evidence="2" type="ORF">ACFSSA_14210</name>
</gene>
<organism evidence="2 3">
    <name type="scientific">Luteolibacter algae</name>
    <dbReference type="NCBI Taxonomy" id="454151"/>
    <lineage>
        <taxon>Bacteria</taxon>
        <taxon>Pseudomonadati</taxon>
        <taxon>Verrucomicrobiota</taxon>
        <taxon>Verrucomicrobiia</taxon>
        <taxon>Verrucomicrobiales</taxon>
        <taxon>Verrucomicrobiaceae</taxon>
        <taxon>Luteolibacter</taxon>
    </lineage>
</organism>
<evidence type="ECO:0000256" key="1">
    <source>
        <dbReference type="SAM" id="Phobius"/>
    </source>
</evidence>
<name>A0ABW5DA71_9BACT</name>
<protein>
    <recommendedName>
        <fullName evidence="4">SAF domain-containing protein</fullName>
    </recommendedName>
</protein>
<evidence type="ECO:0008006" key="4">
    <source>
        <dbReference type="Google" id="ProtNLM"/>
    </source>
</evidence>
<evidence type="ECO:0000313" key="3">
    <source>
        <dbReference type="Proteomes" id="UP001597375"/>
    </source>
</evidence>
<dbReference type="Proteomes" id="UP001597375">
    <property type="component" value="Unassembled WGS sequence"/>
</dbReference>
<dbReference type="EMBL" id="JBHUIT010000031">
    <property type="protein sequence ID" value="MFD2257832.1"/>
    <property type="molecule type" value="Genomic_DNA"/>
</dbReference>